<proteinExistence type="predicted"/>
<dbReference type="EMBL" id="JACTVA010000063">
    <property type="protein sequence ID" value="MBC9209626.1"/>
    <property type="molecule type" value="Genomic_DNA"/>
</dbReference>
<protein>
    <submittedName>
        <fullName evidence="2">Methyl-accepting chemotaxis protein</fullName>
    </submittedName>
</protein>
<dbReference type="Proteomes" id="UP000626026">
    <property type="component" value="Unassembled WGS sequence"/>
</dbReference>
<reference evidence="2 3" key="1">
    <citation type="journal article" date="2013" name="Int. J. Syst. Evol. Microbiol.">
        <title>Roseomonas aerophila sp. nov., isolated from air.</title>
        <authorList>
            <person name="Kim S.J."/>
            <person name="Weon H.Y."/>
            <person name="Ahn J.H."/>
            <person name="Hong S.B."/>
            <person name="Seok S.J."/>
            <person name="Whang K.S."/>
            <person name="Kwon S.W."/>
        </authorList>
    </citation>
    <scope>NUCLEOTIDE SEQUENCE [LARGE SCALE GENOMIC DNA]</scope>
    <source>
        <strain evidence="2 3">NBRC 108923</strain>
    </source>
</reference>
<evidence type="ECO:0000313" key="3">
    <source>
        <dbReference type="Proteomes" id="UP000626026"/>
    </source>
</evidence>
<feature type="transmembrane region" description="Helical" evidence="1">
    <location>
        <begin position="12"/>
        <end position="31"/>
    </location>
</feature>
<accession>A0ABR7RTG3</accession>
<dbReference type="RefSeq" id="WP_206684289.1">
    <property type="nucleotide sequence ID" value="NZ_JACTVA010000063.1"/>
</dbReference>
<keyword evidence="1" id="KW-0812">Transmembrane</keyword>
<feature type="non-terminal residue" evidence="2">
    <location>
        <position position="73"/>
    </location>
</feature>
<evidence type="ECO:0000256" key="1">
    <source>
        <dbReference type="SAM" id="Phobius"/>
    </source>
</evidence>
<comment type="caution">
    <text evidence="2">The sequence shown here is derived from an EMBL/GenBank/DDBJ whole genome shotgun (WGS) entry which is preliminary data.</text>
</comment>
<sequence>MLQNVSIRSKVISAIAVVLCFGAALGVFALIEVQRLNQATSAINDNVSDIRRLSVMGVQLERIRSTDGLLLLA</sequence>
<keyword evidence="1" id="KW-1133">Transmembrane helix</keyword>
<gene>
    <name evidence="2" type="ORF">IBL26_22470</name>
</gene>
<organism evidence="2 3">
    <name type="scientific">Teichococcus aerophilus</name>
    <dbReference type="NCBI Taxonomy" id="1224513"/>
    <lineage>
        <taxon>Bacteria</taxon>
        <taxon>Pseudomonadati</taxon>
        <taxon>Pseudomonadota</taxon>
        <taxon>Alphaproteobacteria</taxon>
        <taxon>Acetobacterales</taxon>
        <taxon>Roseomonadaceae</taxon>
        <taxon>Roseomonas</taxon>
    </lineage>
</organism>
<evidence type="ECO:0000313" key="2">
    <source>
        <dbReference type="EMBL" id="MBC9209626.1"/>
    </source>
</evidence>
<name>A0ABR7RTG3_9PROT</name>
<keyword evidence="3" id="KW-1185">Reference proteome</keyword>
<keyword evidence="1" id="KW-0472">Membrane</keyword>